<evidence type="ECO:0000313" key="2">
    <source>
        <dbReference type="Proteomes" id="UP000823201"/>
    </source>
</evidence>
<accession>A0ABS2Q5E7</accession>
<dbReference type="Proteomes" id="UP000823201">
    <property type="component" value="Unassembled WGS sequence"/>
</dbReference>
<dbReference type="EMBL" id="JAFBEV010000003">
    <property type="protein sequence ID" value="MBM7657002.1"/>
    <property type="molecule type" value="Genomic_DNA"/>
</dbReference>
<comment type="caution">
    <text evidence="1">The sequence shown here is derived from an EMBL/GenBank/DDBJ whole genome shotgun (WGS) entry which is preliminary data.</text>
</comment>
<keyword evidence="2" id="KW-1185">Reference proteome</keyword>
<organism evidence="1 2">
    <name type="scientific">Sporolactobacillus spathodeae</name>
    <dbReference type="NCBI Taxonomy" id="1465502"/>
    <lineage>
        <taxon>Bacteria</taxon>
        <taxon>Bacillati</taxon>
        <taxon>Bacillota</taxon>
        <taxon>Bacilli</taxon>
        <taxon>Bacillales</taxon>
        <taxon>Sporolactobacillaceae</taxon>
        <taxon>Sporolactobacillus</taxon>
    </lineage>
</organism>
<proteinExistence type="predicted"/>
<name>A0ABS2Q5E7_9BACL</name>
<dbReference type="RefSeq" id="WP_205005367.1">
    <property type="nucleotide sequence ID" value="NZ_CBCRXA010000003.1"/>
</dbReference>
<evidence type="ECO:0000313" key="1">
    <source>
        <dbReference type="EMBL" id="MBM7657002.1"/>
    </source>
</evidence>
<reference evidence="1 2" key="1">
    <citation type="submission" date="2021-01" db="EMBL/GenBank/DDBJ databases">
        <title>Genomic Encyclopedia of Type Strains, Phase IV (KMG-IV): sequencing the most valuable type-strain genomes for metagenomic binning, comparative biology and taxonomic classification.</title>
        <authorList>
            <person name="Goeker M."/>
        </authorList>
    </citation>
    <scope>NUCLEOTIDE SEQUENCE [LARGE SCALE GENOMIC DNA]</scope>
    <source>
        <strain evidence="1 2">DSM 100968</strain>
    </source>
</reference>
<protein>
    <submittedName>
        <fullName evidence="1">Uncharacterized protein</fullName>
    </submittedName>
</protein>
<gene>
    <name evidence="1" type="ORF">JOC27_000443</name>
</gene>
<sequence length="66" mass="7601">MASIGVIGSLQLQQLFHPGQEYINKMVSRDKLVGNIISKHGNFNLYGWLSWPNSYTPQYQPNYLED</sequence>